<sequence>MTKKMATQEKLEKMEMRQHYSNHWHTDLLSATGSDPACIDAVEAIWLAVVIVEKVHARKFVYVLRFFFALQIRLPQHASCYKMNSTYRRQNGFMFCLEQLACICSLIACITGSDEIEDASQLLNCCADLVYCSVCPCMQTQHKTELDKRDGKFGAVAPAVMAVPPVQQMSRIDHPLPPQVGYMPPPAYGYPPHHPQDSPSPPHFHGHPPPPQFHGYPPQTQVYPPPPPSYGYPPPQHYYGYPPPPPQAQGYPPALHSQGYPPPPTQAQGPSVPLQSHEHPPPPPVQSHSPPGAAHPPPNHPV</sequence>
<dbReference type="PANTHER" id="PTHR31152:SF19">
    <property type="entry name" value="PLAC8 FAMILY PROTEIN"/>
    <property type="match status" value="1"/>
</dbReference>
<keyword evidence="3" id="KW-1185">Reference proteome</keyword>
<feature type="compositionally biased region" description="Pro residues" evidence="1">
    <location>
        <begin position="175"/>
        <end position="212"/>
    </location>
</feature>
<feature type="compositionally biased region" description="Pro residues" evidence="1">
    <location>
        <begin position="223"/>
        <end position="247"/>
    </location>
</feature>
<proteinExistence type="predicted"/>
<dbReference type="EMBL" id="JBJUIK010000010">
    <property type="protein sequence ID" value="KAL3517191.1"/>
    <property type="molecule type" value="Genomic_DNA"/>
</dbReference>
<protein>
    <submittedName>
        <fullName evidence="2">Uncharacterized protein</fullName>
    </submittedName>
</protein>
<evidence type="ECO:0000313" key="3">
    <source>
        <dbReference type="Proteomes" id="UP001630127"/>
    </source>
</evidence>
<reference evidence="2 3" key="1">
    <citation type="submission" date="2024-11" db="EMBL/GenBank/DDBJ databases">
        <title>A near-complete genome assembly of Cinchona calisaya.</title>
        <authorList>
            <person name="Lian D.C."/>
            <person name="Zhao X.W."/>
            <person name="Wei L."/>
        </authorList>
    </citation>
    <scope>NUCLEOTIDE SEQUENCE [LARGE SCALE GENOMIC DNA]</scope>
    <source>
        <tissue evidence="2">Nenye</tissue>
    </source>
</reference>
<dbReference type="AlphaFoldDB" id="A0ABD2ZCI5"/>
<feature type="compositionally biased region" description="Pro residues" evidence="1">
    <location>
        <begin position="293"/>
        <end position="302"/>
    </location>
</feature>
<feature type="compositionally biased region" description="Low complexity" evidence="1">
    <location>
        <begin position="213"/>
        <end position="222"/>
    </location>
</feature>
<evidence type="ECO:0000256" key="1">
    <source>
        <dbReference type="SAM" id="MobiDB-lite"/>
    </source>
</evidence>
<name>A0ABD2ZCI5_9GENT</name>
<evidence type="ECO:0000313" key="2">
    <source>
        <dbReference type="EMBL" id="KAL3517191.1"/>
    </source>
</evidence>
<gene>
    <name evidence="2" type="ORF">ACH5RR_024093</name>
</gene>
<feature type="region of interest" description="Disordered" evidence="1">
    <location>
        <begin position="171"/>
        <end position="302"/>
    </location>
</feature>
<organism evidence="2 3">
    <name type="scientific">Cinchona calisaya</name>
    <dbReference type="NCBI Taxonomy" id="153742"/>
    <lineage>
        <taxon>Eukaryota</taxon>
        <taxon>Viridiplantae</taxon>
        <taxon>Streptophyta</taxon>
        <taxon>Embryophyta</taxon>
        <taxon>Tracheophyta</taxon>
        <taxon>Spermatophyta</taxon>
        <taxon>Magnoliopsida</taxon>
        <taxon>eudicotyledons</taxon>
        <taxon>Gunneridae</taxon>
        <taxon>Pentapetalae</taxon>
        <taxon>asterids</taxon>
        <taxon>lamiids</taxon>
        <taxon>Gentianales</taxon>
        <taxon>Rubiaceae</taxon>
        <taxon>Cinchonoideae</taxon>
        <taxon>Cinchoneae</taxon>
        <taxon>Cinchona</taxon>
    </lineage>
</organism>
<dbReference type="PANTHER" id="PTHR31152">
    <property type="entry name" value="PLAC8 FAMILY PROTEIN"/>
    <property type="match status" value="1"/>
</dbReference>
<dbReference type="Proteomes" id="UP001630127">
    <property type="component" value="Unassembled WGS sequence"/>
</dbReference>
<accession>A0ABD2ZCI5</accession>
<comment type="caution">
    <text evidence="2">The sequence shown here is derived from an EMBL/GenBank/DDBJ whole genome shotgun (WGS) entry which is preliminary data.</text>
</comment>